<gene>
    <name evidence="2" type="ORF">IV203_004514</name>
</gene>
<keyword evidence="3" id="KW-1185">Reference proteome</keyword>
<evidence type="ECO:0000256" key="1">
    <source>
        <dbReference type="SAM" id="MobiDB-lite"/>
    </source>
</evidence>
<feature type="compositionally biased region" description="Polar residues" evidence="1">
    <location>
        <begin position="587"/>
        <end position="603"/>
    </location>
</feature>
<accession>A0A9K3L5Q9</accession>
<dbReference type="EMBL" id="JAGRRH010000016">
    <property type="protein sequence ID" value="KAG7355158.1"/>
    <property type="molecule type" value="Genomic_DNA"/>
</dbReference>
<dbReference type="Proteomes" id="UP000693970">
    <property type="component" value="Unassembled WGS sequence"/>
</dbReference>
<feature type="compositionally biased region" description="Low complexity" evidence="1">
    <location>
        <begin position="357"/>
        <end position="382"/>
    </location>
</feature>
<reference evidence="2" key="2">
    <citation type="submission" date="2021-04" db="EMBL/GenBank/DDBJ databases">
        <authorList>
            <person name="Podell S."/>
        </authorList>
    </citation>
    <scope>NUCLEOTIDE SEQUENCE</scope>
    <source>
        <strain evidence="2">Hildebrandi</strain>
    </source>
</reference>
<comment type="caution">
    <text evidence="2">The sequence shown here is derived from an EMBL/GenBank/DDBJ whole genome shotgun (WGS) entry which is preliminary data.</text>
</comment>
<feature type="compositionally biased region" description="Polar residues" evidence="1">
    <location>
        <begin position="672"/>
        <end position="703"/>
    </location>
</feature>
<feature type="region of interest" description="Disordered" evidence="1">
    <location>
        <begin position="642"/>
        <end position="737"/>
    </location>
</feature>
<feature type="compositionally biased region" description="Basic residues" evidence="1">
    <location>
        <begin position="342"/>
        <end position="356"/>
    </location>
</feature>
<protein>
    <submittedName>
        <fullName evidence="2">Uncharacterized protein</fullName>
    </submittedName>
</protein>
<feature type="compositionally biased region" description="Polar residues" evidence="1">
    <location>
        <begin position="616"/>
        <end position="626"/>
    </location>
</feature>
<organism evidence="2 3">
    <name type="scientific">Nitzschia inconspicua</name>
    <dbReference type="NCBI Taxonomy" id="303405"/>
    <lineage>
        <taxon>Eukaryota</taxon>
        <taxon>Sar</taxon>
        <taxon>Stramenopiles</taxon>
        <taxon>Ochrophyta</taxon>
        <taxon>Bacillariophyta</taxon>
        <taxon>Bacillariophyceae</taxon>
        <taxon>Bacillariophycidae</taxon>
        <taxon>Bacillariales</taxon>
        <taxon>Bacillariaceae</taxon>
        <taxon>Nitzschia</taxon>
    </lineage>
</organism>
<feature type="region of interest" description="Disordered" evidence="1">
    <location>
        <begin position="587"/>
        <end position="626"/>
    </location>
</feature>
<proteinExistence type="predicted"/>
<evidence type="ECO:0000313" key="3">
    <source>
        <dbReference type="Proteomes" id="UP000693970"/>
    </source>
</evidence>
<feature type="region of interest" description="Disordered" evidence="1">
    <location>
        <begin position="330"/>
        <end position="390"/>
    </location>
</feature>
<evidence type="ECO:0000313" key="2">
    <source>
        <dbReference type="EMBL" id="KAG7355158.1"/>
    </source>
</evidence>
<feature type="compositionally biased region" description="Basic and acidic residues" evidence="1">
    <location>
        <begin position="662"/>
        <end position="671"/>
    </location>
</feature>
<reference evidence="2" key="1">
    <citation type="journal article" date="2021" name="Sci. Rep.">
        <title>Diploid genomic architecture of Nitzschia inconspicua, an elite biomass production diatom.</title>
        <authorList>
            <person name="Oliver A."/>
            <person name="Podell S."/>
            <person name="Pinowska A."/>
            <person name="Traller J.C."/>
            <person name="Smith S.R."/>
            <person name="McClure R."/>
            <person name="Beliaev A."/>
            <person name="Bohutskyi P."/>
            <person name="Hill E.A."/>
            <person name="Rabines A."/>
            <person name="Zheng H."/>
            <person name="Allen L.Z."/>
            <person name="Kuo A."/>
            <person name="Grigoriev I.V."/>
            <person name="Allen A.E."/>
            <person name="Hazlebeck D."/>
            <person name="Allen E.E."/>
        </authorList>
    </citation>
    <scope>NUCLEOTIDE SEQUENCE</scope>
    <source>
        <strain evidence="2">Hildebrandi</strain>
    </source>
</reference>
<sequence length="737" mass="84562">MRNKHKFQYRGKRTRYMNDVRQHNIRARAARSPARFAFTNSTGVNTNGRFSSHGERYTNRRFFAHCERHTTTTAHSSTNIRDSLTRRTQVHSKKPHHAFMTFVVPPLQDIRPSDEEGELPTEVQPTTIRRRDEGARPQVVANVTPDQDTSSPDSSFVSAFVSPTHTYVYPSFPPNKTTEQLDEERTLALQALKEWDGIIRDTEIKWIQHYIDLAHLESQTQPHVTPFDKFEHLFTALSPFFLTKGEGFLFDHFDMKEEKIVEIINAIHPVYDNALIYAVPLKVASEGQLHQPFYSIFTKRIEQLVETTTTTLKNLERELDSFPSFDIATMTRSKKKTTEDKKKKKKKKKRNARRKSSSQYDSDSSSSSSSSSDSSSSTTSSSDSDDESTVAYNNIGTKANAEMSFSSNPKERKHQTSKVAKVLKRLHESAKQHHLSEYSVTRGTIDKRKSYFRTWIETLKHIFFLDGRYSSLLAKYPLIDCSNISTTSNMALSQFLFTKLEASSRDQVRSCLNDHLDGIELLKYLQQNYGATTIMDCTKALQRLKDTTWEYQDTVDTFSNRFLRRAETYRVMHQMRHLETINLNNTTSTRQSYNKVRPRNQSRPPYVKANAAAESTKPSNQANLVTQSRKFKPVKCWGCGHHHNLRDCPTTSDKQKQALYQQKREEKERRTNGQPNRSAHQQANKADTPKSEATPTIETSNPKNAVHKVTEMPRRRGTNFAAPVQHFSAGAPPTCPL</sequence>
<name>A0A9K3L5Q9_9STRA</name>
<dbReference type="AlphaFoldDB" id="A0A9K3L5Q9"/>